<feature type="domain" description="Maestro/Maestro-like HEAT-repeats" evidence="1">
    <location>
        <begin position="32"/>
        <end position="158"/>
    </location>
</feature>
<dbReference type="Proteomes" id="UP000052976">
    <property type="component" value="Unassembled WGS sequence"/>
</dbReference>
<feature type="non-terminal residue" evidence="2">
    <location>
        <position position="1"/>
    </location>
</feature>
<sequence length="158" mass="18238">WDLPALAFLVEVLECLDLRECGDSVVEISSKYLQSERRQMRRLALRALLVLRDDPSVAERTWSLTESLVKLLWDTDGEIVGMTLVVLGFLFLDKDILVSSPIALQLAEALLPLFDNDDNQVQRLSMILFREMMDFLAEEGEKHVQWSLLPLFFRCHDE</sequence>
<dbReference type="EMBL" id="KK717713">
    <property type="protein sequence ID" value="KFO52490.1"/>
    <property type="molecule type" value="Genomic_DNA"/>
</dbReference>
<dbReference type="PANTHER" id="PTHR23120">
    <property type="entry name" value="MAESTRO-RELATED HEAT DOMAIN-CONTAINING"/>
    <property type="match status" value="1"/>
</dbReference>
<accession>A0A091ES40</accession>
<reference evidence="2 3" key="1">
    <citation type="submission" date="2014-04" db="EMBL/GenBank/DDBJ databases">
        <title>Genome evolution of avian class.</title>
        <authorList>
            <person name="Zhang G."/>
            <person name="Li C."/>
        </authorList>
    </citation>
    <scope>NUCLEOTIDE SEQUENCE [LARGE SCALE GENOMIC DNA]</scope>
    <source>
        <strain evidence="2">BGI_N302</strain>
    </source>
</reference>
<feature type="non-terminal residue" evidence="2">
    <location>
        <position position="158"/>
    </location>
</feature>
<dbReference type="GO" id="GO:0005737">
    <property type="term" value="C:cytoplasm"/>
    <property type="evidence" value="ECO:0007669"/>
    <property type="project" value="TreeGrafter"/>
</dbReference>
<dbReference type="InterPro" id="IPR055406">
    <property type="entry name" value="HEAT_Maestro"/>
</dbReference>
<proteinExistence type="predicted"/>
<dbReference type="InterPro" id="IPR045206">
    <property type="entry name" value="Maestro_heat-like_prot"/>
</dbReference>
<dbReference type="Pfam" id="PF23227">
    <property type="entry name" value="HEAT_MROH2B_C"/>
    <property type="match status" value="1"/>
</dbReference>
<dbReference type="AlphaFoldDB" id="A0A091ES40"/>
<organism evidence="2 3">
    <name type="scientific">Corvus brachyrhynchos</name>
    <name type="common">American crow</name>
    <dbReference type="NCBI Taxonomy" id="85066"/>
    <lineage>
        <taxon>Eukaryota</taxon>
        <taxon>Metazoa</taxon>
        <taxon>Chordata</taxon>
        <taxon>Craniata</taxon>
        <taxon>Vertebrata</taxon>
        <taxon>Euteleostomi</taxon>
        <taxon>Archelosauria</taxon>
        <taxon>Archosauria</taxon>
        <taxon>Dinosauria</taxon>
        <taxon>Saurischia</taxon>
        <taxon>Theropoda</taxon>
        <taxon>Coelurosauria</taxon>
        <taxon>Aves</taxon>
        <taxon>Neognathae</taxon>
        <taxon>Neoaves</taxon>
        <taxon>Telluraves</taxon>
        <taxon>Australaves</taxon>
        <taxon>Passeriformes</taxon>
        <taxon>Corvoidea</taxon>
        <taxon>Corvidae</taxon>
        <taxon>Corvus</taxon>
    </lineage>
</organism>
<evidence type="ECO:0000313" key="3">
    <source>
        <dbReference type="Proteomes" id="UP000052976"/>
    </source>
</evidence>
<dbReference type="InterPro" id="IPR016024">
    <property type="entry name" value="ARM-type_fold"/>
</dbReference>
<name>A0A091ES40_CORBR</name>
<gene>
    <name evidence="2" type="ORF">N302_04191</name>
</gene>
<protein>
    <recommendedName>
        <fullName evidence="1">Maestro/Maestro-like HEAT-repeats domain-containing protein</fullName>
    </recommendedName>
</protein>
<dbReference type="PANTHER" id="PTHR23120:SF42">
    <property type="entry name" value="MAESTRO HEAT-LIKE REPEAT FAMILY MEMBER 3"/>
    <property type="match status" value="1"/>
</dbReference>
<dbReference type="Gene3D" id="1.25.10.10">
    <property type="entry name" value="Leucine-rich Repeat Variant"/>
    <property type="match status" value="1"/>
</dbReference>
<evidence type="ECO:0000259" key="1">
    <source>
        <dbReference type="Pfam" id="PF23227"/>
    </source>
</evidence>
<dbReference type="InterPro" id="IPR011989">
    <property type="entry name" value="ARM-like"/>
</dbReference>
<dbReference type="SUPFAM" id="SSF48371">
    <property type="entry name" value="ARM repeat"/>
    <property type="match status" value="1"/>
</dbReference>
<evidence type="ECO:0000313" key="2">
    <source>
        <dbReference type="EMBL" id="KFO52490.1"/>
    </source>
</evidence>
<keyword evidence="3" id="KW-1185">Reference proteome</keyword>